<dbReference type="Proteomes" id="UP000624244">
    <property type="component" value="Unassembled WGS sequence"/>
</dbReference>
<dbReference type="InterPro" id="IPR003954">
    <property type="entry name" value="RRM_euk-type"/>
</dbReference>
<protein>
    <recommendedName>
        <fullName evidence="9">RRM domain-containing protein</fullName>
    </recommendedName>
</protein>
<keyword evidence="2" id="KW-0597">Phosphoprotein</keyword>
<keyword evidence="4 7" id="KW-0694">RNA-binding</keyword>
<feature type="region of interest" description="Disordered" evidence="8">
    <location>
        <begin position="84"/>
        <end position="157"/>
    </location>
</feature>
<name>A0A8H5ZK70_COCSA</name>
<dbReference type="InterPro" id="IPR012677">
    <property type="entry name" value="Nucleotide-bd_a/b_plait_sf"/>
</dbReference>
<comment type="subcellular location">
    <subcellularLocation>
        <location evidence="1">Nucleus</location>
    </subcellularLocation>
</comment>
<comment type="caution">
    <text evidence="10">The sequence shown here is derived from an EMBL/GenBank/DDBJ whole genome shotgun (WGS) entry which is preliminary data.</text>
</comment>
<evidence type="ECO:0000313" key="11">
    <source>
        <dbReference type="Proteomes" id="UP000624244"/>
    </source>
</evidence>
<dbReference type="EMBL" id="WNKQ01000008">
    <property type="protein sequence ID" value="KAF5849739.1"/>
    <property type="molecule type" value="Genomic_DNA"/>
</dbReference>
<feature type="domain" description="RRM" evidence="9">
    <location>
        <begin position="162"/>
        <end position="239"/>
    </location>
</feature>
<dbReference type="PANTHER" id="PTHR48028:SF4">
    <property type="entry name" value="SC35-LIKE SPLICING FACTOR"/>
    <property type="match status" value="1"/>
</dbReference>
<dbReference type="SUPFAM" id="SSF54928">
    <property type="entry name" value="RNA-binding domain, RBD"/>
    <property type="match status" value="2"/>
</dbReference>
<sequence length="352" mass="39403">MHVQKFTAFRPLEFRVTIASFCPIATMFLLRRAAARAISASPSKAYLVQPRSITTLTPSAFRPRQQQWSIASFQRRFASDEVSKTDSAEAAAAEASENFAQTAAEAPVEDNLTPAQQEAQAEPTDKSATVGADALEAAATKPSQTSPRGKRERTSKNIEPHNVLYIGNLYYEVTPDQLKRVFSRFGDIESIKIVYDNRGLSRGFAYVEYKNVSDAQAAIDNLDMQVFEGRNLVVQFHAPKYQPAKGRGPNGNEPNPPSKTLFIGNMSFEMSDKDLNDLFRDIRNVLDVRVAIDRRTGQPRGFAHADFIDVASATRAREVLKEKVIYGRQLRVDFSKSSPQTQREKRQDSFQE</sequence>
<organism evidence="10 11">
    <name type="scientific">Cochliobolus sativus</name>
    <name type="common">Common root rot and spot blotch fungus</name>
    <name type="synonym">Bipolaris sorokiniana</name>
    <dbReference type="NCBI Taxonomy" id="45130"/>
    <lineage>
        <taxon>Eukaryota</taxon>
        <taxon>Fungi</taxon>
        <taxon>Dikarya</taxon>
        <taxon>Ascomycota</taxon>
        <taxon>Pezizomycotina</taxon>
        <taxon>Dothideomycetes</taxon>
        <taxon>Pleosporomycetidae</taxon>
        <taxon>Pleosporales</taxon>
        <taxon>Pleosporineae</taxon>
        <taxon>Pleosporaceae</taxon>
        <taxon>Bipolaris</taxon>
    </lineage>
</organism>
<keyword evidence="3" id="KW-0507">mRNA processing</keyword>
<evidence type="ECO:0000256" key="7">
    <source>
        <dbReference type="PROSITE-ProRule" id="PRU00176"/>
    </source>
</evidence>
<dbReference type="InterPro" id="IPR000504">
    <property type="entry name" value="RRM_dom"/>
</dbReference>
<dbReference type="GO" id="GO:0003723">
    <property type="term" value="F:RNA binding"/>
    <property type="evidence" value="ECO:0007669"/>
    <property type="project" value="UniProtKB-UniRule"/>
</dbReference>
<keyword evidence="6" id="KW-0539">Nucleus</keyword>
<dbReference type="AlphaFoldDB" id="A0A8H5ZK70"/>
<accession>A0A8H5ZK70</accession>
<evidence type="ECO:0000256" key="1">
    <source>
        <dbReference type="ARBA" id="ARBA00004123"/>
    </source>
</evidence>
<dbReference type="PROSITE" id="PS50102">
    <property type="entry name" value="RRM"/>
    <property type="match status" value="2"/>
</dbReference>
<evidence type="ECO:0000256" key="3">
    <source>
        <dbReference type="ARBA" id="ARBA00022664"/>
    </source>
</evidence>
<gene>
    <name evidence="10" type="ORF">GGP41_005211</name>
</gene>
<keyword evidence="5" id="KW-0508">mRNA splicing</keyword>
<dbReference type="GO" id="GO:0006397">
    <property type="term" value="P:mRNA processing"/>
    <property type="evidence" value="ECO:0007669"/>
    <property type="project" value="UniProtKB-KW"/>
</dbReference>
<feature type="compositionally biased region" description="Low complexity" evidence="8">
    <location>
        <begin position="88"/>
        <end position="104"/>
    </location>
</feature>
<evidence type="ECO:0000256" key="8">
    <source>
        <dbReference type="SAM" id="MobiDB-lite"/>
    </source>
</evidence>
<dbReference type="GO" id="GO:0008380">
    <property type="term" value="P:RNA splicing"/>
    <property type="evidence" value="ECO:0007669"/>
    <property type="project" value="UniProtKB-KW"/>
</dbReference>
<dbReference type="SMART" id="SM00361">
    <property type="entry name" value="RRM_1"/>
    <property type="match status" value="1"/>
</dbReference>
<dbReference type="Gene3D" id="3.30.70.330">
    <property type="match status" value="2"/>
</dbReference>
<dbReference type="CDD" id="cd00590">
    <property type="entry name" value="RRM_SF"/>
    <property type="match status" value="1"/>
</dbReference>
<dbReference type="SMART" id="SM00360">
    <property type="entry name" value="RRM"/>
    <property type="match status" value="2"/>
</dbReference>
<evidence type="ECO:0000313" key="10">
    <source>
        <dbReference type="EMBL" id="KAF5849739.1"/>
    </source>
</evidence>
<evidence type="ECO:0000256" key="5">
    <source>
        <dbReference type="ARBA" id="ARBA00023187"/>
    </source>
</evidence>
<dbReference type="PANTHER" id="PTHR48028">
    <property type="entry name" value="GLYCINE-RICH RNA-BINDING PROTEIN RZ1A"/>
    <property type="match status" value="1"/>
</dbReference>
<reference evidence="10" key="1">
    <citation type="submission" date="2019-11" db="EMBL/GenBank/DDBJ databases">
        <title>Bipolaris sorokiniana Genome sequencing.</title>
        <authorList>
            <person name="Wang H."/>
        </authorList>
    </citation>
    <scope>NUCLEOTIDE SEQUENCE</scope>
</reference>
<dbReference type="InterPro" id="IPR051106">
    <property type="entry name" value="RNA-bind/splicing_reg"/>
</dbReference>
<evidence type="ECO:0000259" key="9">
    <source>
        <dbReference type="PROSITE" id="PS50102"/>
    </source>
</evidence>
<evidence type="ECO:0000256" key="4">
    <source>
        <dbReference type="ARBA" id="ARBA00022884"/>
    </source>
</evidence>
<dbReference type="Pfam" id="PF00076">
    <property type="entry name" value="RRM_1"/>
    <property type="match status" value="2"/>
</dbReference>
<dbReference type="GO" id="GO:0005634">
    <property type="term" value="C:nucleus"/>
    <property type="evidence" value="ECO:0007669"/>
    <property type="project" value="UniProtKB-SubCell"/>
</dbReference>
<feature type="domain" description="RRM" evidence="9">
    <location>
        <begin position="259"/>
        <end position="337"/>
    </location>
</feature>
<proteinExistence type="predicted"/>
<evidence type="ECO:0000256" key="2">
    <source>
        <dbReference type="ARBA" id="ARBA00022553"/>
    </source>
</evidence>
<evidence type="ECO:0000256" key="6">
    <source>
        <dbReference type="ARBA" id="ARBA00023242"/>
    </source>
</evidence>
<dbReference type="InterPro" id="IPR035979">
    <property type="entry name" value="RBD_domain_sf"/>
</dbReference>